<dbReference type="eggNOG" id="ENOG5033AMN">
    <property type="taxonomic scope" value="Bacteria"/>
</dbReference>
<evidence type="ECO:0000313" key="2">
    <source>
        <dbReference type="Proteomes" id="UP000006666"/>
    </source>
</evidence>
<accession>C7NHQ6</accession>
<dbReference type="AlphaFoldDB" id="C7NHQ6"/>
<protein>
    <submittedName>
        <fullName evidence="1">Uncharacterized protein</fullName>
    </submittedName>
</protein>
<evidence type="ECO:0000313" key="1">
    <source>
        <dbReference type="EMBL" id="ACV06413.1"/>
    </source>
</evidence>
<dbReference type="EMBL" id="CP001686">
    <property type="protein sequence ID" value="ACV06413.1"/>
    <property type="molecule type" value="Genomic_DNA"/>
</dbReference>
<reference evidence="1 2" key="1">
    <citation type="journal article" date="2009" name="Stand. Genomic Sci.">
        <title>Complete genome sequence of Kytococcus sedentarius type strain (541).</title>
        <authorList>
            <person name="Sims D."/>
            <person name="Brettin T."/>
            <person name="Detter J.C."/>
            <person name="Han C."/>
            <person name="Lapidus A."/>
            <person name="Copeland A."/>
            <person name="Glavina Del Rio T."/>
            <person name="Nolan M."/>
            <person name="Chen F."/>
            <person name="Lucas S."/>
            <person name="Tice H."/>
            <person name="Cheng J.F."/>
            <person name="Bruce D."/>
            <person name="Goodwin L."/>
            <person name="Pitluck S."/>
            <person name="Ovchinnikova G."/>
            <person name="Pati A."/>
            <person name="Ivanova N."/>
            <person name="Mavrommatis K."/>
            <person name="Chen A."/>
            <person name="Palaniappan K."/>
            <person name="D'haeseleer P."/>
            <person name="Chain P."/>
            <person name="Bristow J."/>
            <person name="Eisen J.A."/>
            <person name="Markowitz V."/>
            <person name="Hugenholtz P."/>
            <person name="Schneider S."/>
            <person name="Goker M."/>
            <person name="Pukall R."/>
            <person name="Kyrpides N.C."/>
            <person name="Klenk H.P."/>
        </authorList>
    </citation>
    <scope>NUCLEOTIDE SEQUENCE [LARGE SCALE GENOMIC DNA]</scope>
    <source>
        <strain evidence="2">ATCC 14392 / DSM 20547 / JCM 11482 / CCUG 33030 / NBRC 15357 / NCTC 11040 / CCM 314 / 541</strain>
    </source>
</reference>
<name>C7NHQ6_KYTSD</name>
<dbReference type="HOGENOM" id="CLU_178406_2_1_11"/>
<dbReference type="Proteomes" id="UP000006666">
    <property type="component" value="Chromosome"/>
</dbReference>
<dbReference type="KEGG" id="kse:Ksed_13860"/>
<organism evidence="1 2">
    <name type="scientific">Kytococcus sedentarius (strain ATCC 14392 / DSM 20547 / JCM 11482 / CCUG 33030 / NBRC 15357 / NCTC 11040 / CCM 314 / 541)</name>
    <name type="common">Micrococcus sedentarius</name>
    <dbReference type="NCBI Taxonomy" id="478801"/>
    <lineage>
        <taxon>Bacteria</taxon>
        <taxon>Bacillati</taxon>
        <taxon>Actinomycetota</taxon>
        <taxon>Actinomycetes</taxon>
        <taxon>Micrococcales</taxon>
        <taxon>Kytococcaceae</taxon>
        <taxon>Kytococcus</taxon>
    </lineage>
</organism>
<dbReference type="Pfam" id="PF18963">
    <property type="entry name" value="DUF5703"/>
    <property type="match status" value="1"/>
</dbReference>
<gene>
    <name evidence="1" type="ordered locus">Ksed_13860</name>
</gene>
<proteinExistence type="predicted"/>
<keyword evidence="2" id="KW-1185">Reference proteome</keyword>
<sequence>MHNVPMLDSRPFVPPHRKARAAAVWEYRTVEAHREMTRADLCQVLTELAEYEGWNLHTVRHYQSGRRRVSLRRKVIRQRRTA</sequence>
<dbReference type="InterPro" id="IPR043758">
    <property type="entry name" value="DUF5703"/>
</dbReference>